<accession>A0A411B7E3</accession>
<evidence type="ECO:0000313" key="1">
    <source>
        <dbReference type="EMBL" id="QAX97522.1"/>
    </source>
</evidence>
<sequence>MSNQFIIRVYDMEWDMYMYYVAGLTLYTWSSSPSDAQAYTMYDSAVSRRNTLKRILRERNEYDRKYKDLEIIPVKIVVKLTEGEQG</sequence>
<reference evidence="1 2" key="1">
    <citation type="submission" date="2018-08" db="EMBL/GenBank/DDBJ databases">
        <title>EfsSzw_1, Complete genome sequences of 3 novel enterobacteria, Pakpunavirus like phages.</title>
        <authorList>
            <person name="Yuan S."/>
            <person name="Ma Y."/>
            <person name="Liu Q."/>
        </authorList>
    </citation>
    <scope>NUCLEOTIDE SEQUENCE [LARGE SCALE GENOMIC DNA]</scope>
</reference>
<dbReference type="Proteomes" id="UP000289690">
    <property type="component" value="Segment"/>
</dbReference>
<proteinExistence type="predicted"/>
<organism evidence="1 2">
    <name type="scientific">Enterococcus phage EfsSzw-1</name>
    <dbReference type="NCBI Taxonomy" id="2419745"/>
    <lineage>
        <taxon>Viruses</taxon>
        <taxon>Duplodnaviria</taxon>
        <taxon>Heunggongvirae</taxon>
        <taxon>Uroviricota</taxon>
        <taxon>Caudoviricetes</taxon>
        <taxon>Herelleviridae</taxon>
        <taxon>Brockvirinae</taxon>
        <taxon>Schiekvirus</taxon>
        <taxon>Schiekvirus Efsszw1</taxon>
    </lineage>
</organism>
<gene>
    <name evidence="1" type="ORF">EfsSzw1_51</name>
</gene>
<dbReference type="EMBL" id="MH791397">
    <property type="protein sequence ID" value="QAX97522.1"/>
    <property type="molecule type" value="Genomic_DNA"/>
</dbReference>
<protein>
    <submittedName>
        <fullName evidence="1">Uncharacterized protein</fullName>
    </submittedName>
</protein>
<evidence type="ECO:0000313" key="2">
    <source>
        <dbReference type="Proteomes" id="UP000289690"/>
    </source>
</evidence>
<name>A0A411B7E3_9CAUD</name>
<keyword evidence="2" id="KW-1185">Reference proteome</keyword>